<dbReference type="InterPro" id="IPR036291">
    <property type="entry name" value="NAD(P)-bd_dom_sf"/>
</dbReference>
<dbReference type="RefSeq" id="WP_199707856.1">
    <property type="nucleotide sequence ID" value="NZ_JAEMNV010000011.1"/>
</dbReference>
<dbReference type="InterPro" id="IPR057326">
    <property type="entry name" value="KR_dom"/>
</dbReference>
<dbReference type="Pfam" id="PF00106">
    <property type="entry name" value="adh_short"/>
    <property type="match status" value="1"/>
</dbReference>
<dbReference type="PANTHER" id="PTHR44196:SF1">
    <property type="entry name" value="DEHYDROGENASE_REDUCTASE SDR FAMILY MEMBER 7B"/>
    <property type="match status" value="1"/>
</dbReference>
<comment type="caution">
    <text evidence="5">The sequence shown here is derived from an EMBL/GenBank/DDBJ whole genome shotgun (WGS) entry which is preliminary data.</text>
</comment>
<feature type="domain" description="Ketoreductase" evidence="4">
    <location>
        <begin position="7"/>
        <end position="193"/>
    </location>
</feature>
<dbReference type="FunFam" id="3.40.50.720:FF:000084">
    <property type="entry name" value="Short-chain dehydrogenase reductase"/>
    <property type="match status" value="1"/>
</dbReference>
<dbReference type="SMART" id="SM00822">
    <property type="entry name" value="PKS_KR"/>
    <property type="match status" value="1"/>
</dbReference>
<proteinExistence type="inferred from homology"/>
<evidence type="ECO:0000259" key="4">
    <source>
        <dbReference type="SMART" id="SM00822"/>
    </source>
</evidence>
<evidence type="ECO:0000313" key="6">
    <source>
        <dbReference type="Proteomes" id="UP000655868"/>
    </source>
</evidence>
<organism evidence="5 6">
    <name type="scientific">Antrihabitans stalagmiti</name>
    <dbReference type="NCBI Taxonomy" id="2799499"/>
    <lineage>
        <taxon>Bacteria</taxon>
        <taxon>Bacillati</taxon>
        <taxon>Actinomycetota</taxon>
        <taxon>Actinomycetes</taxon>
        <taxon>Mycobacteriales</taxon>
        <taxon>Nocardiaceae</taxon>
        <taxon>Antrihabitans</taxon>
    </lineage>
</organism>
<name>A0A934NVP1_9NOCA</name>
<reference evidence="5" key="1">
    <citation type="submission" date="2020-12" db="EMBL/GenBank/DDBJ databases">
        <title>Antrihabitans popcorni sp. nov. and Antrihabitans auranticaus sp. nov., isolated from a larva cave.</title>
        <authorList>
            <person name="Lee S.D."/>
            <person name="Kim I.S."/>
        </authorList>
    </citation>
    <scope>NUCLEOTIDE SEQUENCE</scope>
    <source>
        <strain evidence="5">YC3-6</strain>
    </source>
</reference>
<gene>
    <name evidence="5" type="ORF">JGU71_26265</name>
</gene>
<protein>
    <submittedName>
        <fullName evidence="5">SDR family NAD(P)-dependent oxidoreductase</fullName>
    </submittedName>
</protein>
<dbReference type="GO" id="GO:0016491">
    <property type="term" value="F:oxidoreductase activity"/>
    <property type="evidence" value="ECO:0007669"/>
    <property type="project" value="UniProtKB-KW"/>
</dbReference>
<keyword evidence="2" id="KW-0560">Oxidoreductase</keyword>
<dbReference type="InterPro" id="IPR002347">
    <property type="entry name" value="SDR_fam"/>
</dbReference>
<dbReference type="InterPro" id="IPR020904">
    <property type="entry name" value="Sc_DH/Rdtase_CS"/>
</dbReference>
<sequence length="278" mass="29797">MGKFEGKVAVITGASAGMGRSLAVELARRGAKLAICDLNAAGLEETARQCRALGAEVKVDLINVAERENVLSWADAVAEHFGAVHYVFNNAGIAFSGTVEKTEFKDFERVMDVDFWGVVNGTKAFLPHLLATGDGHVVNTSSVFGLFSMPTQSAYNAAKFAVRGFTESFRQEMLFTKQPIKVTCVHPGGIKTDIAKNSTTADGDGLEAFNQLFDKIATTSADSAAKTILKGVERGDAKILVGYDAHALDLLIRLSGSSYQRAFAEIGGRLLPKNFLKK</sequence>
<dbReference type="GO" id="GO:0016020">
    <property type="term" value="C:membrane"/>
    <property type="evidence" value="ECO:0007669"/>
    <property type="project" value="TreeGrafter"/>
</dbReference>
<accession>A0A934NVP1</accession>
<dbReference type="PROSITE" id="PS00061">
    <property type="entry name" value="ADH_SHORT"/>
    <property type="match status" value="1"/>
</dbReference>
<evidence type="ECO:0000256" key="2">
    <source>
        <dbReference type="ARBA" id="ARBA00023002"/>
    </source>
</evidence>
<dbReference type="EMBL" id="JAEMNV010000011">
    <property type="protein sequence ID" value="MBJ8342401.1"/>
    <property type="molecule type" value="Genomic_DNA"/>
</dbReference>
<evidence type="ECO:0000256" key="1">
    <source>
        <dbReference type="ARBA" id="ARBA00006484"/>
    </source>
</evidence>
<dbReference type="AlphaFoldDB" id="A0A934NVP1"/>
<dbReference type="PRINTS" id="PR00080">
    <property type="entry name" value="SDRFAMILY"/>
</dbReference>
<dbReference type="Proteomes" id="UP000655868">
    <property type="component" value="Unassembled WGS sequence"/>
</dbReference>
<comment type="similarity">
    <text evidence="1 3">Belongs to the short-chain dehydrogenases/reductases (SDR) family.</text>
</comment>
<dbReference type="PANTHER" id="PTHR44196">
    <property type="entry name" value="DEHYDROGENASE/REDUCTASE SDR FAMILY MEMBER 7B"/>
    <property type="match status" value="1"/>
</dbReference>
<evidence type="ECO:0000256" key="3">
    <source>
        <dbReference type="RuleBase" id="RU000363"/>
    </source>
</evidence>
<evidence type="ECO:0000313" key="5">
    <source>
        <dbReference type="EMBL" id="MBJ8342401.1"/>
    </source>
</evidence>
<dbReference type="SUPFAM" id="SSF51735">
    <property type="entry name" value="NAD(P)-binding Rossmann-fold domains"/>
    <property type="match status" value="1"/>
</dbReference>
<dbReference type="Gene3D" id="3.40.50.720">
    <property type="entry name" value="NAD(P)-binding Rossmann-like Domain"/>
    <property type="match status" value="1"/>
</dbReference>
<dbReference type="PRINTS" id="PR00081">
    <property type="entry name" value="GDHRDH"/>
</dbReference>
<keyword evidence="6" id="KW-1185">Reference proteome</keyword>